<keyword evidence="2" id="KW-0862">Zinc</keyword>
<reference evidence="5" key="1">
    <citation type="submission" date="2021-02" db="EMBL/GenBank/DDBJ databases">
        <authorList>
            <person name="Nowell W R."/>
        </authorList>
    </citation>
    <scope>NUCLEOTIDE SEQUENCE</scope>
    <source>
        <strain evidence="5">Ploen Becks lab</strain>
    </source>
</reference>
<gene>
    <name evidence="5" type="ORF">OXX778_LOCUS18205</name>
</gene>
<organism evidence="5 6">
    <name type="scientific">Brachionus calyciflorus</name>
    <dbReference type="NCBI Taxonomy" id="104777"/>
    <lineage>
        <taxon>Eukaryota</taxon>
        <taxon>Metazoa</taxon>
        <taxon>Spiralia</taxon>
        <taxon>Gnathifera</taxon>
        <taxon>Rotifera</taxon>
        <taxon>Eurotatoria</taxon>
        <taxon>Monogononta</taxon>
        <taxon>Pseudotrocha</taxon>
        <taxon>Ploima</taxon>
        <taxon>Brachionidae</taxon>
        <taxon>Brachionus</taxon>
    </lineage>
</organism>
<evidence type="ECO:0000313" key="6">
    <source>
        <dbReference type="Proteomes" id="UP000663879"/>
    </source>
</evidence>
<feature type="domain" description="RING-type" evidence="4">
    <location>
        <begin position="10"/>
        <end position="49"/>
    </location>
</feature>
<dbReference type="SUPFAM" id="SSF57850">
    <property type="entry name" value="RING/U-box"/>
    <property type="match status" value="1"/>
</dbReference>
<dbReference type="SMART" id="SM00184">
    <property type="entry name" value="RING"/>
    <property type="match status" value="1"/>
</dbReference>
<evidence type="ECO:0000256" key="3">
    <source>
        <dbReference type="PROSITE-ProRule" id="PRU00175"/>
    </source>
</evidence>
<accession>A0A814JHZ0</accession>
<keyword evidence="1 3" id="KW-0863">Zinc-finger</keyword>
<keyword evidence="1 3" id="KW-0479">Metal-binding</keyword>
<dbReference type="EMBL" id="CAJNOC010004932">
    <property type="protein sequence ID" value="CAF1037882.1"/>
    <property type="molecule type" value="Genomic_DNA"/>
</dbReference>
<dbReference type="InterPro" id="IPR013083">
    <property type="entry name" value="Znf_RING/FYVE/PHD"/>
</dbReference>
<dbReference type="OrthoDB" id="6105938at2759"/>
<name>A0A814JHZ0_9BILA</name>
<dbReference type="Gene3D" id="3.30.40.10">
    <property type="entry name" value="Zinc/RING finger domain, C3HC4 (zinc finger)"/>
    <property type="match status" value="1"/>
</dbReference>
<evidence type="ECO:0000259" key="4">
    <source>
        <dbReference type="PROSITE" id="PS50089"/>
    </source>
</evidence>
<protein>
    <recommendedName>
        <fullName evidence="4">RING-type domain-containing protein</fullName>
    </recommendedName>
</protein>
<dbReference type="PROSITE" id="PS50089">
    <property type="entry name" value="ZF_RING_2"/>
    <property type="match status" value="1"/>
</dbReference>
<dbReference type="Proteomes" id="UP000663879">
    <property type="component" value="Unassembled WGS sequence"/>
</dbReference>
<proteinExistence type="predicted"/>
<evidence type="ECO:0000256" key="1">
    <source>
        <dbReference type="ARBA" id="ARBA00022771"/>
    </source>
</evidence>
<evidence type="ECO:0000313" key="5">
    <source>
        <dbReference type="EMBL" id="CAF1037882.1"/>
    </source>
</evidence>
<sequence>MDDDESFICCPICSGQFVYPRVLPCGESICLACIKANTNEKVYNCKFCNKHHDVPNEGFPENRHLYKLIQSLESKLYRGPLYQEIRLSLNNIEEIIRDVSQDLNNGKHEIHEYCLKLINEIDLNTEKLINKINISRESLVSQVLNFEKESLDNFDMNSKSIKNHQSTLNESRNLVEVEKNFLKSLNLDEEKLKDKISRVKTAEWRLHSEKRKLKNTLFKNFDLNFIPNKLWLQVGRIEKVNNLEIDLKKFREIDLEKLFSSKPDRYHTIEVEKMDNGNFVFFYLEQSSKNWIVEIHSFEEDRTFFRCLKEVTGEYLNYSRIKAFKNRIVIYTCFKNSRILRICDENLKSLVCKSCPYH</sequence>
<comment type="caution">
    <text evidence="5">The sequence shown here is derived from an EMBL/GenBank/DDBJ whole genome shotgun (WGS) entry which is preliminary data.</text>
</comment>
<evidence type="ECO:0000256" key="2">
    <source>
        <dbReference type="ARBA" id="ARBA00022833"/>
    </source>
</evidence>
<dbReference type="AlphaFoldDB" id="A0A814JHZ0"/>
<dbReference type="InterPro" id="IPR001841">
    <property type="entry name" value="Znf_RING"/>
</dbReference>
<keyword evidence="6" id="KW-1185">Reference proteome</keyword>
<dbReference type="GO" id="GO:0008270">
    <property type="term" value="F:zinc ion binding"/>
    <property type="evidence" value="ECO:0007669"/>
    <property type="project" value="UniProtKB-KW"/>
</dbReference>